<keyword evidence="1" id="KW-1133">Transmembrane helix</keyword>
<comment type="caution">
    <text evidence="3">The sequence shown here is derived from an EMBL/GenBank/DDBJ whole genome shotgun (WGS) entry which is preliminary data.</text>
</comment>
<protein>
    <submittedName>
        <fullName evidence="3">VanZ family protein</fullName>
    </submittedName>
</protein>
<proteinExistence type="predicted"/>
<reference evidence="3 4" key="1">
    <citation type="journal article" date="2018" name="J. Microbiol.">
        <title>Bacillus spongiae sp. nov., isolated from sponge of Jeju Island.</title>
        <authorList>
            <person name="Lee G.E."/>
            <person name="Im W.T."/>
            <person name="Park J.S."/>
        </authorList>
    </citation>
    <scope>NUCLEOTIDE SEQUENCE [LARGE SCALE GENOMIC DNA]</scope>
    <source>
        <strain evidence="3 4">135PIL107-10</strain>
    </source>
</reference>
<evidence type="ECO:0000259" key="2">
    <source>
        <dbReference type="Pfam" id="PF04892"/>
    </source>
</evidence>
<dbReference type="PANTHER" id="PTHR36834">
    <property type="entry name" value="MEMBRANE PROTEIN-RELATED"/>
    <property type="match status" value="1"/>
</dbReference>
<feature type="domain" description="VanZ-like" evidence="2">
    <location>
        <begin position="65"/>
        <end position="168"/>
    </location>
</feature>
<feature type="transmembrane region" description="Helical" evidence="1">
    <location>
        <begin position="12"/>
        <end position="29"/>
    </location>
</feature>
<gene>
    <name evidence="3" type="ORF">WAK64_06060</name>
</gene>
<dbReference type="RefSeq" id="WP_336586058.1">
    <property type="nucleotide sequence ID" value="NZ_JBBAXC010000004.1"/>
</dbReference>
<keyword evidence="4" id="KW-1185">Reference proteome</keyword>
<feature type="transmembrane region" description="Helical" evidence="1">
    <location>
        <begin position="125"/>
        <end position="142"/>
    </location>
</feature>
<dbReference type="Pfam" id="PF04892">
    <property type="entry name" value="VanZ"/>
    <property type="match status" value="1"/>
</dbReference>
<feature type="transmembrane region" description="Helical" evidence="1">
    <location>
        <begin position="96"/>
        <end position="113"/>
    </location>
</feature>
<keyword evidence="1" id="KW-0472">Membrane</keyword>
<organism evidence="3 4">
    <name type="scientific">Bacillus spongiae</name>
    <dbReference type="NCBI Taxonomy" id="2683610"/>
    <lineage>
        <taxon>Bacteria</taxon>
        <taxon>Bacillati</taxon>
        <taxon>Bacillota</taxon>
        <taxon>Bacilli</taxon>
        <taxon>Bacillales</taxon>
        <taxon>Bacillaceae</taxon>
        <taxon>Bacillus</taxon>
    </lineage>
</organism>
<evidence type="ECO:0000313" key="3">
    <source>
        <dbReference type="EMBL" id="MEI5906620.1"/>
    </source>
</evidence>
<evidence type="ECO:0000256" key="1">
    <source>
        <dbReference type="SAM" id="Phobius"/>
    </source>
</evidence>
<keyword evidence="1" id="KW-0812">Transmembrane</keyword>
<dbReference type="PANTHER" id="PTHR36834:SF1">
    <property type="entry name" value="INTEGRAL MEMBRANE PROTEIN"/>
    <property type="match status" value="1"/>
</dbReference>
<evidence type="ECO:0000313" key="4">
    <source>
        <dbReference type="Proteomes" id="UP001312865"/>
    </source>
</evidence>
<dbReference type="InterPro" id="IPR006976">
    <property type="entry name" value="VanZ-like"/>
</dbReference>
<sequence length="183" mass="21489">MVTLWNLFGNLVPIFSLIVFGTFLFLYRWKKNNRHLRWREVLPFVLTTLSVIGISLVTLTPQEGHIGWKNYNFMPLDNLFLNIKYHGDLWVPIRNLMANIVLFIPFGFAVGWLMQGLRYISRRTLFIGASLSLMIEALQWNLPLGRSIDIDDWLMNSIGAWVGGVLFVMSWKLYQLLKRNRKR</sequence>
<accession>A0ABU8HBH7</accession>
<dbReference type="EMBL" id="JBBAXC010000004">
    <property type="protein sequence ID" value="MEI5906620.1"/>
    <property type="molecule type" value="Genomic_DNA"/>
</dbReference>
<name>A0ABU8HBH7_9BACI</name>
<dbReference type="Proteomes" id="UP001312865">
    <property type="component" value="Unassembled WGS sequence"/>
</dbReference>
<dbReference type="InterPro" id="IPR053150">
    <property type="entry name" value="Teicoplanin_resist-assoc"/>
</dbReference>
<feature type="transmembrane region" description="Helical" evidence="1">
    <location>
        <begin position="154"/>
        <end position="174"/>
    </location>
</feature>
<feature type="transmembrane region" description="Helical" evidence="1">
    <location>
        <begin position="41"/>
        <end position="59"/>
    </location>
</feature>